<dbReference type="EMBL" id="JBBPBN010000022">
    <property type="protein sequence ID" value="KAK9013093.1"/>
    <property type="molecule type" value="Genomic_DNA"/>
</dbReference>
<evidence type="ECO:0000313" key="5">
    <source>
        <dbReference type="EMBL" id="KAK9013093.1"/>
    </source>
</evidence>
<name>A0ABR2RJI2_9ROSI</name>
<feature type="compositionally biased region" description="Basic and acidic residues" evidence="2">
    <location>
        <begin position="276"/>
        <end position="290"/>
    </location>
</feature>
<dbReference type="InterPro" id="IPR032795">
    <property type="entry name" value="DUF3741-assoc"/>
</dbReference>
<sequence>MRNETNEGDVHCSKSNRVAIQDCRCKNRERKRRTMRNETNEGDVHCSKSNRVAIQDCRCIINLRLLLIFDNPEAHRWPAVGKYKVDIESFESSVLPELKIREDNEFFIIDEVVVRLKNHPAATIFTLDKSNRDATKEHIYSRLVVFPLKQRDTSQVCDFTQCTRRLVFWSDKNMARKTLAKKKHVDDDVEAPRNSLELQFDPSQSNYAAGDLPCSYQVEEEWPARNYYQASMKKLISEEMSKQANTRHNAPSIVARLMGMDLLPSDTESVVQPVARKSDSRRAKLSGREKNVKGSNLYHSRQMGVDSIYSRRDSDADRWNAGLNFGKPRPREHPQEEELQRFKKEFEEWQVARIRECTKVVDVGSIYTHQLAQEKLNKGRKALYADSVQAMREKPLESKRFAVKEKDLHHQMYKPEHFTAEKNESRRRSMNKDFRLHSMIDHNEKLDAAPTRIVILKPGPDGIHDHEERASMEEFLEEVRERLKSELQGKALSKRKSNVVRGSGVETPFSEKPSSDSRQIAKHIANQSRGNVSRDLGMSLFQSESTRSYRSEIPFNGPGSPEFIDKDTRRFLSERLRNIVKEETLLDVPIASTVSSRSSVFDNGRERLKRMQDMSKSGNEQSHLEIVKHVQEMQIGSFRHGDDVGMLNIELSPGNLIRSLSAPVSGTSFRNLLLEDHNIFTGALIRTKHEGIGTASVDIRRRKKEKINLKEKVSNIKYGSTLRRRLFGKNIQSMVESYSAYDDLAKDILSGPTVMMNFGKSHENPTEVPPSPASVCNSPHEEFWREVDYRSAMSTPDVTLGEENVVPQIFREIRSNLTELRRQLNELESDEAERITIEQEPQPTESETMFLEDHAQGYVRDLLVVSGLYNGPCDKSLSRWDPLAQPISESVFEQVEEYYRKSPKENQKKVDHKLLLDLSNEALSTLLGPPVTVSKFRRKLLGSTILTPPQGRKLLSCVWRIVHTNLHPPDDRYNYSLDNMVARDLGSTPWTGLVDDESDVLGVEVEWHIIGDLVEEIVKDICIHECWSFSFVL</sequence>
<feature type="region of interest" description="Disordered" evidence="2">
    <location>
        <begin position="494"/>
        <end position="517"/>
    </location>
</feature>
<dbReference type="InterPro" id="IPR025486">
    <property type="entry name" value="DUF4378"/>
</dbReference>
<dbReference type="PANTHER" id="PTHR40836:SF4">
    <property type="entry name" value="RB1-INDUCIBLE COILED-COIL PROTEIN"/>
    <property type="match status" value="1"/>
</dbReference>
<reference evidence="5 6" key="1">
    <citation type="journal article" date="2024" name="G3 (Bethesda)">
        <title>Genome assembly of Hibiscus sabdariffa L. provides insights into metabolisms of medicinal natural products.</title>
        <authorList>
            <person name="Kim T."/>
        </authorList>
    </citation>
    <scope>NUCLEOTIDE SEQUENCE [LARGE SCALE GENOMIC DNA]</scope>
    <source>
        <strain evidence="5">TK-2024</strain>
        <tissue evidence="5">Old leaves</tissue>
    </source>
</reference>
<organism evidence="5 6">
    <name type="scientific">Hibiscus sabdariffa</name>
    <name type="common">roselle</name>
    <dbReference type="NCBI Taxonomy" id="183260"/>
    <lineage>
        <taxon>Eukaryota</taxon>
        <taxon>Viridiplantae</taxon>
        <taxon>Streptophyta</taxon>
        <taxon>Embryophyta</taxon>
        <taxon>Tracheophyta</taxon>
        <taxon>Spermatophyta</taxon>
        <taxon>Magnoliopsida</taxon>
        <taxon>eudicotyledons</taxon>
        <taxon>Gunneridae</taxon>
        <taxon>Pentapetalae</taxon>
        <taxon>rosids</taxon>
        <taxon>malvids</taxon>
        <taxon>Malvales</taxon>
        <taxon>Malvaceae</taxon>
        <taxon>Malvoideae</taxon>
        <taxon>Hibiscus</taxon>
    </lineage>
</organism>
<proteinExistence type="predicted"/>
<evidence type="ECO:0000256" key="2">
    <source>
        <dbReference type="SAM" id="MobiDB-lite"/>
    </source>
</evidence>
<feature type="domain" description="DUF4378" evidence="3">
    <location>
        <begin position="858"/>
        <end position="1016"/>
    </location>
</feature>
<feature type="region of interest" description="Disordered" evidence="2">
    <location>
        <begin position="268"/>
        <end position="290"/>
    </location>
</feature>
<feature type="domain" description="DUF3741" evidence="4">
    <location>
        <begin position="250"/>
        <end position="266"/>
    </location>
</feature>
<dbReference type="Gene3D" id="3.40.50.300">
    <property type="entry name" value="P-loop containing nucleotide triphosphate hydrolases"/>
    <property type="match status" value="1"/>
</dbReference>
<comment type="caution">
    <text evidence="5">The sequence shown here is derived from an EMBL/GenBank/DDBJ whole genome shotgun (WGS) entry which is preliminary data.</text>
</comment>
<evidence type="ECO:0000256" key="1">
    <source>
        <dbReference type="SAM" id="Coils"/>
    </source>
</evidence>
<accession>A0ABR2RJI2</accession>
<evidence type="ECO:0000259" key="4">
    <source>
        <dbReference type="Pfam" id="PF14383"/>
    </source>
</evidence>
<dbReference type="Proteomes" id="UP001396334">
    <property type="component" value="Unassembled WGS sequence"/>
</dbReference>
<evidence type="ECO:0008006" key="7">
    <source>
        <dbReference type="Google" id="ProtNLM"/>
    </source>
</evidence>
<keyword evidence="6" id="KW-1185">Reference proteome</keyword>
<feature type="coiled-coil region" evidence="1">
    <location>
        <begin position="810"/>
        <end position="840"/>
    </location>
</feature>
<dbReference type="InterPro" id="IPR027417">
    <property type="entry name" value="P-loop_NTPase"/>
</dbReference>
<evidence type="ECO:0000313" key="6">
    <source>
        <dbReference type="Proteomes" id="UP001396334"/>
    </source>
</evidence>
<dbReference type="Pfam" id="PF14309">
    <property type="entry name" value="DUF4378"/>
    <property type="match status" value="1"/>
</dbReference>
<dbReference type="PANTHER" id="PTHR40836">
    <property type="entry name" value="RB1-INDUCIBLE COILED-COIL PROTEIN"/>
    <property type="match status" value="1"/>
</dbReference>
<dbReference type="Pfam" id="PF14383">
    <property type="entry name" value="VARLMGL"/>
    <property type="match status" value="1"/>
</dbReference>
<protein>
    <recommendedName>
        <fullName evidence="7">DUF4378 domain-containing protein</fullName>
    </recommendedName>
</protein>
<gene>
    <name evidence="5" type="ORF">V6N11_041114</name>
</gene>
<keyword evidence="1" id="KW-0175">Coiled coil</keyword>
<evidence type="ECO:0000259" key="3">
    <source>
        <dbReference type="Pfam" id="PF14309"/>
    </source>
</evidence>